<feature type="transmembrane region" description="Helical" evidence="6">
    <location>
        <begin position="279"/>
        <end position="296"/>
    </location>
</feature>
<feature type="transmembrane region" description="Helical" evidence="6">
    <location>
        <begin position="118"/>
        <end position="136"/>
    </location>
</feature>
<comment type="caution">
    <text evidence="7">The sequence shown here is derived from an EMBL/GenBank/DDBJ whole genome shotgun (WGS) entry which is preliminary data.</text>
</comment>
<feature type="transmembrane region" description="Helical" evidence="6">
    <location>
        <begin position="91"/>
        <end position="112"/>
    </location>
</feature>
<dbReference type="InterPro" id="IPR000537">
    <property type="entry name" value="UbiA_prenyltransferase"/>
</dbReference>
<evidence type="ECO:0000256" key="5">
    <source>
        <dbReference type="ARBA" id="ARBA00023136"/>
    </source>
</evidence>
<dbReference type="Pfam" id="PF01040">
    <property type="entry name" value="UbiA"/>
    <property type="match status" value="1"/>
</dbReference>
<feature type="transmembrane region" description="Helical" evidence="6">
    <location>
        <begin position="209"/>
        <end position="232"/>
    </location>
</feature>
<gene>
    <name evidence="7" type="ORF">RHOFW104T7_04430</name>
</gene>
<keyword evidence="2" id="KW-1003">Cell membrane</keyword>
<dbReference type="InterPro" id="IPR044878">
    <property type="entry name" value="UbiA_sf"/>
</dbReference>
<comment type="subcellular location">
    <subcellularLocation>
        <location evidence="1">Membrane</location>
        <topology evidence="1">Multi-pass membrane protein</topology>
    </subcellularLocation>
</comment>
<name>A0A154QM07_9GAMM</name>
<feature type="transmembrane region" description="Helical" evidence="6">
    <location>
        <begin position="36"/>
        <end position="54"/>
    </location>
</feature>
<dbReference type="EMBL" id="LVJS01000006">
    <property type="protein sequence ID" value="KZC25265.1"/>
    <property type="molecule type" value="Genomic_DNA"/>
</dbReference>
<proteinExistence type="predicted"/>
<feature type="transmembrane region" description="Helical" evidence="6">
    <location>
        <begin position="12"/>
        <end position="30"/>
    </location>
</feature>
<evidence type="ECO:0000313" key="8">
    <source>
        <dbReference type="Proteomes" id="UP000076131"/>
    </source>
</evidence>
<dbReference type="GO" id="GO:0016765">
    <property type="term" value="F:transferase activity, transferring alkyl or aryl (other than methyl) groups"/>
    <property type="evidence" value="ECO:0007669"/>
    <property type="project" value="InterPro"/>
</dbReference>
<accession>A0A154QM07</accession>
<organism evidence="7 8">
    <name type="scientific">Rhodanobacter thiooxydans</name>
    <dbReference type="NCBI Taxonomy" id="416169"/>
    <lineage>
        <taxon>Bacteria</taxon>
        <taxon>Pseudomonadati</taxon>
        <taxon>Pseudomonadota</taxon>
        <taxon>Gammaproteobacteria</taxon>
        <taxon>Lysobacterales</taxon>
        <taxon>Rhodanobacteraceae</taxon>
        <taxon>Rhodanobacter</taxon>
    </lineage>
</organism>
<dbReference type="Gene3D" id="1.10.357.140">
    <property type="entry name" value="UbiA prenyltransferase"/>
    <property type="match status" value="1"/>
</dbReference>
<dbReference type="Proteomes" id="UP000076131">
    <property type="component" value="Unassembled WGS sequence"/>
</dbReference>
<keyword evidence="3 6" id="KW-0812">Transmembrane</keyword>
<dbReference type="GO" id="GO:0016020">
    <property type="term" value="C:membrane"/>
    <property type="evidence" value="ECO:0007669"/>
    <property type="project" value="UniProtKB-SubCell"/>
</dbReference>
<evidence type="ECO:0000256" key="2">
    <source>
        <dbReference type="ARBA" id="ARBA00022475"/>
    </source>
</evidence>
<evidence type="ECO:0000256" key="3">
    <source>
        <dbReference type="ARBA" id="ARBA00022692"/>
    </source>
</evidence>
<feature type="transmembrane region" description="Helical" evidence="6">
    <location>
        <begin position="244"/>
        <end position="267"/>
    </location>
</feature>
<dbReference type="STRING" id="416169.RHOFW104T7_04430"/>
<keyword evidence="4 6" id="KW-1133">Transmembrane helix</keyword>
<evidence type="ECO:0000256" key="1">
    <source>
        <dbReference type="ARBA" id="ARBA00004141"/>
    </source>
</evidence>
<keyword evidence="7" id="KW-0830">Ubiquinone</keyword>
<dbReference type="eggNOG" id="COG0382">
    <property type="taxonomic scope" value="Bacteria"/>
</dbReference>
<evidence type="ECO:0000256" key="6">
    <source>
        <dbReference type="SAM" id="Phobius"/>
    </source>
</evidence>
<sequence>MRRFLALSRSVHGVLDIAMPGFVALLWLGHFPSWQVLALSLATALAGYTAIYALNDLIGVKDDKEKVAGGITPGYAVEASAMRYPLAQNLISMKGALAWFGCWFALAVLGTWLLNPRILAIVFAAAALEVVYVKLLKVTWWRTVVSGLVKSAGPIAAVFAVIPEPSWLGLLGLLVWLMLWEIGGQNIPADWNDLEEDRRIGARTIPLVFGLRAAGVLVVVCLGLAVLASALLPHLSPLNGGWPFQLAILAAGAGLLLPPAVRLAYTLDGRQAARLFDRASMYPLVLLAIVTVFVLIR</sequence>
<keyword evidence="8" id="KW-1185">Reference proteome</keyword>
<dbReference type="Gene3D" id="1.20.120.1780">
    <property type="entry name" value="UbiA prenyltransferase"/>
    <property type="match status" value="1"/>
</dbReference>
<dbReference type="RefSeq" id="WP_008438638.1">
    <property type="nucleotide sequence ID" value="NZ_LVJS01000006.1"/>
</dbReference>
<dbReference type="AlphaFoldDB" id="A0A154QM07"/>
<evidence type="ECO:0000313" key="7">
    <source>
        <dbReference type="EMBL" id="KZC25265.1"/>
    </source>
</evidence>
<reference evidence="7 8" key="1">
    <citation type="journal article" date="2016" name="MBio">
        <title>Lateral Gene Transfer in a Heavy Metal-Contaminated-Groundwater Microbial Community.</title>
        <authorList>
            <person name="Hemme C.L."/>
            <person name="Green S.J."/>
            <person name="Rishishwar L."/>
            <person name="Prakash O."/>
            <person name="Pettenato A."/>
            <person name="Chakraborty R."/>
            <person name="Deutschbauer A.M."/>
            <person name="Van Nostrand J.D."/>
            <person name="Wu L."/>
            <person name="He Z."/>
            <person name="Jordan I.K."/>
            <person name="Hazen T.C."/>
            <person name="Arkin A.P."/>
            <person name="Kostka J.E."/>
            <person name="Zhou J."/>
        </authorList>
    </citation>
    <scope>NUCLEOTIDE SEQUENCE [LARGE SCALE GENOMIC DNA]</scope>
    <source>
        <strain evidence="7 8">FW104-T7</strain>
    </source>
</reference>
<keyword evidence="5 6" id="KW-0472">Membrane</keyword>
<evidence type="ECO:0000256" key="4">
    <source>
        <dbReference type="ARBA" id="ARBA00022989"/>
    </source>
</evidence>
<protein>
    <submittedName>
        <fullName evidence="7">Ubiquinone biosynthesis protein UbiA</fullName>
    </submittedName>
</protein>